<dbReference type="InterPro" id="IPR011006">
    <property type="entry name" value="CheY-like_superfamily"/>
</dbReference>
<evidence type="ECO:0000256" key="1">
    <source>
        <dbReference type="SAM" id="Phobius"/>
    </source>
</evidence>
<keyword evidence="1" id="KW-0472">Membrane</keyword>
<keyword evidence="1" id="KW-0812">Transmembrane</keyword>
<feature type="transmembrane region" description="Helical" evidence="1">
    <location>
        <begin position="78"/>
        <end position="98"/>
    </location>
</feature>
<dbReference type="Proteomes" id="UP001396334">
    <property type="component" value="Unassembled WGS sequence"/>
</dbReference>
<reference evidence="2 3" key="1">
    <citation type="journal article" date="2024" name="G3 (Bethesda)">
        <title>Genome assembly of Hibiscus sabdariffa L. provides insights into metabolisms of medicinal natural products.</title>
        <authorList>
            <person name="Kim T."/>
        </authorList>
    </citation>
    <scope>NUCLEOTIDE SEQUENCE [LARGE SCALE GENOMIC DNA]</scope>
    <source>
        <strain evidence="2">TK-2024</strain>
        <tissue evidence="2">Old leaves</tissue>
    </source>
</reference>
<dbReference type="SUPFAM" id="SSF52172">
    <property type="entry name" value="CheY-like"/>
    <property type="match status" value="1"/>
</dbReference>
<dbReference type="EMBL" id="JBBPBN010000006">
    <property type="protein sequence ID" value="KAK9036338.1"/>
    <property type="molecule type" value="Genomic_DNA"/>
</dbReference>
<proteinExistence type="predicted"/>
<sequence length="138" mass="15532">MDDMKQQKQSGSQNSEAGTIVALTAHTMSSDEAKCLEVGMDAYLTEPIDYKFMVSTKVLEFRQRIRDKDNVVPTPRRILLAVSIYPDMVFLAFPLVPLNVDFRQHPRKFPTSQLGYRTLPSLLFCICSSLADSSGILQ</sequence>
<protein>
    <recommendedName>
        <fullName evidence="4">Response regulatory domain-containing protein</fullName>
    </recommendedName>
</protein>
<evidence type="ECO:0000313" key="2">
    <source>
        <dbReference type="EMBL" id="KAK9036338.1"/>
    </source>
</evidence>
<organism evidence="2 3">
    <name type="scientific">Hibiscus sabdariffa</name>
    <name type="common">roselle</name>
    <dbReference type="NCBI Taxonomy" id="183260"/>
    <lineage>
        <taxon>Eukaryota</taxon>
        <taxon>Viridiplantae</taxon>
        <taxon>Streptophyta</taxon>
        <taxon>Embryophyta</taxon>
        <taxon>Tracheophyta</taxon>
        <taxon>Spermatophyta</taxon>
        <taxon>Magnoliopsida</taxon>
        <taxon>eudicotyledons</taxon>
        <taxon>Gunneridae</taxon>
        <taxon>Pentapetalae</taxon>
        <taxon>rosids</taxon>
        <taxon>malvids</taxon>
        <taxon>Malvales</taxon>
        <taxon>Malvaceae</taxon>
        <taxon>Malvoideae</taxon>
        <taxon>Hibiscus</taxon>
    </lineage>
</organism>
<comment type="caution">
    <text evidence="2">The sequence shown here is derived from an EMBL/GenBank/DDBJ whole genome shotgun (WGS) entry which is preliminary data.</text>
</comment>
<gene>
    <name evidence="2" type="ORF">V6N11_078344</name>
</gene>
<keyword evidence="1" id="KW-1133">Transmembrane helix</keyword>
<accession>A0ABR2TGS1</accession>
<dbReference type="Gene3D" id="3.40.50.2300">
    <property type="match status" value="1"/>
</dbReference>
<name>A0ABR2TGS1_9ROSI</name>
<keyword evidence="3" id="KW-1185">Reference proteome</keyword>
<evidence type="ECO:0008006" key="4">
    <source>
        <dbReference type="Google" id="ProtNLM"/>
    </source>
</evidence>
<evidence type="ECO:0000313" key="3">
    <source>
        <dbReference type="Proteomes" id="UP001396334"/>
    </source>
</evidence>